<dbReference type="CDD" id="cd00082">
    <property type="entry name" value="HisKA"/>
    <property type="match status" value="1"/>
</dbReference>
<dbReference type="InterPro" id="IPR003661">
    <property type="entry name" value="HisK_dim/P_dom"/>
</dbReference>
<evidence type="ECO:0000256" key="8">
    <source>
        <dbReference type="ARBA" id="ARBA00023136"/>
    </source>
</evidence>
<proteinExistence type="predicted"/>
<dbReference type="EC" id="2.7.13.3" evidence="3"/>
<dbReference type="Pfam" id="PF00672">
    <property type="entry name" value="HAMP"/>
    <property type="match status" value="1"/>
</dbReference>
<evidence type="ECO:0000256" key="4">
    <source>
        <dbReference type="ARBA" id="ARBA00022553"/>
    </source>
</evidence>
<dbReference type="PANTHER" id="PTHR43711:SF1">
    <property type="entry name" value="HISTIDINE KINASE 1"/>
    <property type="match status" value="1"/>
</dbReference>
<dbReference type="InterPro" id="IPR036097">
    <property type="entry name" value="HisK_dim/P_sf"/>
</dbReference>
<comment type="subcellular location">
    <subcellularLocation>
        <location evidence="2">Membrane</location>
    </subcellularLocation>
</comment>
<dbReference type="Pfam" id="PF00512">
    <property type="entry name" value="HisKA"/>
    <property type="match status" value="1"/>
</dbReference>
<dbReference type="CDD" id="cd00075">
    <property type="entry name" value="HATPase"/>
    <property type="match status" value="1"/>
</dbReference>
<dbReference type="SUPFAM" id="SSF55874">
    <property type="entry name" value="ATPase domain of HSP90 chaperone/DNA topoisomerase II/histidine kinase"/>
    <property type="match status" value="1"/>
</dbReference>
<dbReference type="AlphaFoldDB" id="A0A832I2R0"/>
<dbReference type="Gene3D" id="3.30.565.10">
    <property type="entry name" value="Histidine kinase-like ATPase, C-terminal domain"/>
    <property type="match status" value="1"/>
</dbReference>
<dbReference type="PROSITE" id="PS50885">
    <property type="entry name" value="HAMP"/>
    <property type="match status" value="1"/>
</dbReference>
<evidence type="ECO:0000256" key="5">
    <source>
        <dbReference type="ARBA" id="ARBA00022679"/>
    </source>
</evidence>
<dbReference type="Pfam" id="PF02518">
    <property type="entry name" value="HATPase_c"/>
    <property type="match status" value="1"/>
</dbReference>
<dbReference type="PANTHER" id="PTHR43711">
    <property type="entry name" value="TWO-COMPONENT HISTIDINE KINASE"/>
    <property type="match status" value="1"/>
</dbReference>
<feature type="transmembrane region" description="Helical" evidence="9">
    <location>
        <begin position="20"/>
        <end position="48"/>
    </location>
</feature>
<name>A0A832I2R0_UNCEI</name>
<evidence type="ECO:0000259" key="10">
    <source>
        <dbReference type="PROSITE" id="PS50109"/>
    </source>
</evidence>
<dbReference type="PROSITE" id="PS50109">
    <property type="entry name" value="HIS_KIN"/>
    <property type="match status" value="1"/>
</dbReference>
<evidence type="ECO:0000256" key="9">
    <source>
        <dbReference type="SAM" id="Phobius"/>
    </source>
</evidence>
<evidence type="ECO:0000256" key="2">
    <source>
        <dbReference type="ARBA" id="ARBA00004370"/>
    </source>
</evidence>
<keyword evidence="7" id="KW-0902">Two-component regulatory system</keyword>
<protein>
    <recommendedName>
        <fullName evidence="3">histidine kinase</fullName>
        <ecNumber evidence="3">2.7.13.3</ecNumber>
    </recommendedName>
</protein>
<dbReference type="InterPro" id="IPR005467">
    <property type="entry name" value="His_kinase_dom"/>
</dbReference>
<feature type="transmembrane region" description="Helical" evidence="9">
    <location>
        <begin position="174"/>
        <end position="197"/>
    </location>
</feature>
<comment type="caution">
    <text evidence="12">The sequence shown here is derived from an EMBL/GenBank/DDBJ whole genome shotgun (WGS) entry which is preliminary data.</text>
</comment>
<dbReference type="SMART" id="SM00387">
    <property type="entry name" value="HATPase_c"/>
    <property type="match status" value="1"/>
</dbReference>
<dbReference type="SMART" id="SM00388">
    <property type="entry name" value="HisKA"/>
    <property type="match status" value="1"/>
</dbReference>
<dbReference type="CDD" id="cd06225">
    <property type="entry name" value="HAMP"/>
    <property type="match status" value="1"/>
</dbReference>
<dbReference type="InterPro" id="IPR036890">
    <property type="entry name" value="HATPase_C_sf"/>
</dbReference>
<dbReference type="GO" id="GO:0000155">
    <property type="term" value="F:phosphorelay sensor kinase activity"/>
    <property type="evidence" value="ECO:0007669"/>
    <property type="project" value="InterPro"/>
</dbReference>
<dbReference type="InterPro" id="IPR050736">
    <property type="entry name" value="Sensor_HK_Regulatory"/>
</dbReference>
<feature type="domain" description="HAMP" evidence="11">
    <location>
        <begin position="194"/>
        <end position="246"/>
    </location>
</feature>
<reference evidence="12" key="1">
    <citation type="journal article" date="2020" name="mSystems">
        <title>Genome- and Community-Level Interaction Insights into Carbon Utilization and Element Cycling Functions of Hydrothermarchaeota in Hydrothermal Sediment.</title>
        <authorList>
            <person name="Zhou Z."/>
            <person name="Liu Y."/>
            <person name="Xu W."/>
            <person name="Pan J."/>
            <person name="Luo Z.H."/>
            <person name="Li M."/>
        </authorList>
    </citation>
    <scope>NUCLEOTIDE SEQUENCE [LARGE SCALE GENOMIC DNA]</scope>
    <source>
        <strain evidence="12">SpSt-381</strain>
    </source>
</reference>
<evidence type="ECO:0000256" key="3">
    <source>
        <dbReference type="ARBA" id="ARBA00012438"/>
    </source>
</evidence>
<dbReference type="FunFam" id="1.10.287.130:FF:000001">
    <property type="entry name" value="Two-component sensor histidine kinase"/>
    <property type="match status" value="1"/>
</dbReference>
<keyword evidence="9" id="KW-0812">Transmembrane</keyword>
<keyword evidence="9" id="KW-1133">Transmembrane helix</keyword>
<dbReference type="GO" id="GO:0016020">
    <property type="term" value="C:membrane"/>
    <property type="evidence" value="ECO:0007669"/>
    <property type="project" value="UniProtKB-SubCell"/>
</dbReference>
<dbReference type="InterPro" id="IPR003660">
    <property type="entry name" value="HAMP_dom"/>
</dbReference>
<sequence length="491" mass="52606">MNGAAGGAGARAAARRGRSLVWPVAAAILLATLAGGLGQALVVVAVMGPLEKRDARARAEIALGALQQTVAALPAAPHGESLRPLLERVRREAGLRAALVFRDARGRVTWSRPDLARFARREGPGAGRRGPAARAPDTLATRAITHGGRVLGHASALRFHAPGRGLRPPTGETLLLSLPIALLAALGTAFLVVRWLVARLRRIERLAARVADGDLTARVADRSGDEIGRLAERLDHMTASLAAARARLEAQDAQRRQLFADITHELATPLTSVRGYTETLLDPAVRVSDEERERYLRGILEESRRLDRMTRDLFDLARLEAGAAPLERERLDWAALCRNVVERFAPRFEAAGLALRWEGGAREAWVEADGHRVVQVIENLLANALRHVPRGGTVAVAVEAGGADAPRHRLTVRDDGPGVPAEDLPHLFERFYRAAAARRSATHDEAGGSGLGLAIVREITERHGGAVRARAAEPRGLAIEVELPAAAPPSV</sequence>
<keyword evidence="4" id="KW-0597">Phosphoprotein</keyword>
<dbReference type="InterPro" id="IPR004358">
    <property type="entry name" value="Sig_transdc_His_kin-like_C"/>
</dbReference>
<dbReference type="EMBL" id="DSQF01000022">
    <property type="protein sequence ID" value="HGZ43877.1"/>
    <property type="molecule type" value="Genomic_DNA"/>
</dbReference>
<evidence type="ECO:0000259" key="11">
    <source>
        <dbReference type="PROSITE" id="PS50885"/>
    </source>
</evidence>
<evidence type="ECO:0000256" key="1">
    <source>
        <dbReference type="ARBA" id="ARBA00000085"/>
    </source>
</evidence>
<dbReference type="Gene3D" id="1.10.287.130">
    <property type="match status" value="1"/>
</dbReference>
<dbReference type="PRINTS" id="PR00344">
    <property type="entry name" value="BCTRLSENSOR"/>
</dbReference>
<keyword evidence="5" id="KW-0808">Transferase</keyword>
<dbReference type="SMART" id="SM00304">
    <property type="entry name" value="HAMP"/>
    <property type="match status" value="1"/>
</dbReference>
<dbReference type="SUPFAM" id="SSF47384">
    <property type="entry name" value="Homodimeric domain of signal transducing histidine kinase"/>
    <property type="match status" value="1"/>
</dbReference>
<comment type="catalytic activity">
    <reaction evidence="1">
        <text>ATP + protein L-histidine = ADP + protein N-phospho-L-histidine.</text>
        <dbReference type="EC" id="2.7.13.3"/>
    </reaction>
</comment>
<evidence type="ECO:0000256" key="6">
    <source>
        <dbReference type="ARBA" id="ARBA00022777"/>
    </source>
</evidence>
<evidence type="ECO:0000313" key="12">
    <source>
        <dbReference type="EMBL" id="HGZ43877.1"/>
    </source>
</evidence>
<keyword evidence="6 12" id="KW-0418">Kinase</keyword>
<dbReference type="FunFam" id="3.30.565.10:FF:000006">
    <property type="entry name" value="Sensor histidine kinase WalK"/>
    <property type="match status" value="1"/>
</dbReference>
<evidence type="ECO:0000256" key="7">
    <source>
        <dbReference type="ARBA" id="ARBA00023012"/>
    </source>
</evidence>
<keyword evidence="8 9" id="KW-0472">Membrane</keyword>
<accession>A0A832I2R0</accession>
<gene>
    <name evidence="12" type="ORF">ENR23_10740</name>
</gene>
<dbReference type="InterPro" id="IPR003594">
    <property type="entry name" value="HATPase_dom"/>
</dbReference>
<dbReference type="Gene3D" id="6.10.340.10">
    <property type="match status" value="1"/>
</dbReference>
<feature type="domain" description="Histidine kinase" evidence="10">
    <location>
        <begin position="261"/>
        <end position="487"/>
    </location>
</feature>
<organism evidence="12">
    <name type="scientific">Eiseniibacteriota bacterium</name>
    <dbReference type="NCBI Taxonomy" id="2212470"/>
    <lineage>
        <taxon>Bacteria</taxon>
        <taxon>Candidatus Eiseniibacteriota</taxon>
    </lineage>
</organism>
<dbReference type="SUPFAM" id="SSF158472">
    <property type="entry name" value="HAMP domain-like"/>
    <property type="match status" value="1"/>
</dbReference>